<evidence type="ECO:0000256" key="1">
    <source>
        <dbReference type="SAM" id="Coils"/>
    </source>
</evidence>
<reference evidence="3 4" key="1">
    <citation type="submission" date="2021-04" db="EMBL/GenBank/DDBJ databases">
        <authorList>
            <person name="Sun C."/>
        </authorList>
    </citation>
    <scope>NUCLEOTIDE SEQUENCE [LARGE SCALE GENOMIC DNA]</scope>
    <source>
        <strain evidence="3 4">A79</strain>
    </source>
</reference>
<dbReference type="EMBL" id="JAGSSV010000002">
    <property type="protein sequence ID" value="MBR7888015.1"/>
    <property type="molecule type" value="Genomic_DNA"/>
</dbReference>
<comment type="caution">
    <text evidence="3">The sequence shown here is derived from an EMBL/GenBank/DDBJ whole genome shotgun (WGS) entry which is preliminary data.</text>
</comment>
<accession>A0ABS5H962</accession>
<dbReference type="Pfam" id="PF13558">
    <property type="entry name" value="SbcC_Walker_B"/>
    <property type="match status" value="1"/>
</dbReference>
<dbReference type="InterPro" id="IPR038729">
    <property type="entry name" value="Rad50/SbcC_AAA"/>
</dbReference>
<dbReference type="Pfam" id="PF13476">
    <property type="entry name" value="AAA_23"/>
    <property type="match status" value="1"/>
</dbReference>
<evidence type="ECO:0000313" key="4">
    <source>
        <dbReference type="Proteomes" id="UP000679722"/>
    </source>
</evidence>
<sequence length="1242" mass="139599">MKICKLRLKNLNSLKGEWEIDFTKAPFDDAGVFAIVGPTGAGKSTLLDAICLALYHETPRLKVSPSQNEVMTQHTAECLAEVEFEIKGKGYRAFWGQRRARGSSEGKLQPMTCELCEIDGTIITTKINEKIDTIAQLTGLDFSRFTKSMLLAQGGFSAFLNASPNDRAELLEELTGTEIYGDVSKWVFEKHKAEKQTIASLAAFNEQMVLLTDEALSALQESEASFEATDKQNAQVLNDHQTVLAWRQKERHAMERLAQYQQEVKESEAALKAFQPQQAALDQALTAQTLLPDFDKQQALKQRLEQNQDETSQCESQLAERAESSASLEAKLTQALSDKADAQAEWVALTQKIEQDVQPLLSQQATLTAQSNDAAERVNQLIEKRQQQQTQQQALTSQLSDLQQASEKSDAILAKWQEPEKIESQLSNWHHQAQSITQNRDKALTLKKSVSSANAEYDAAKTAFVSHQAKSEQLHHAIKEQEQVALTARDAFMQCSGQRDITQWQAALHQSERHYRDAQSLWKHLGRHQELHHQYAVLGETLATLDQRIEQQQSELVLLRTRYSEKNHHKTTLEKLVDAERHIVALTTLRQDLADQEACPLCGSIEHDFPHALYPTDSGRQAEYDQLVAELERLKSQGIQLSEVAKATVREQKSLSEQGKQMQSSLQASELELKEWLTLLAPEEVFDVADDEKIRARLQAVKETWLAFSEQATQVDQLHQAWLTADAALQELQNQMTSVQQQCTQVESQCQLLLQTLNTQQQALLALESDVDTTLASLIEALRAAAVPEHYLDSASTAEFEINAVLASLQNDIDQWRESKAGHDALLQQKDKIRQECQHTEAQVADTQHSLQEAQSKAQGFVDSLEQIHTKLKGLLAEKSVAQWREETQARLTEKQQAVDKYTTEKHRLAEDIASLQATLATLKKAHTSILAEYEAAVKNWTRLLKDKGFSDDAAWSSAILSQEEKEQYQQHAEQLKNAVSRGQTLLQQAQESLDQCLESKPDNESLLRLALDQLNAQCYQLEEDRQALHRQWGVVTQQIREEQQRREQSKASMQQLTERREAFIHLERLNHVIGSADGAKFRRFAQSLTLDHLVYLANQHLTILHRRYQLMRHAGALSLAVVDTWQADTTRDTKTLSGGESFLVSLALALALSDLVSHKTSIDSLFLDEGFGTLDTETLESALDALDNLHASGKTIGIISHITALKERIPVQIKLTKQSGLGVSRLSSEFAVRSELSSFSE</sequence>
<dbReference type="PANTHER" id="PTHR32114:SF2">
    <property type="entry name" value="ABC TRANSPORTER ABCH.3"/>
    <property type="match status" value="1"/>
</dbReference>
<feature type="coiled-coil region" evidence="1">
    <location>
        <begin position="885"/>
        <end position="926"/>
    </location>
</feature>
<proteinExistence type="predicted"/>
<keyword evidence="4" id="KW-1185">Reference proteome</keyword>
<reference evidence="4" key="2">
    <citation type="submission" date="2023-07" db="EMBL/GenBank/DDBJ databases">
        <title>Marinomonas vulgaris A79, complete genome.</title>
        <authorList>
            <person name="Ying J.-J."/>
        </authorList>
    </citation>
    <scope>NUCLEOTIDE SEQUENCE [LARGE SCALE GENOMIC DNA]</scope>
    <source>
        <strain evidence="4">A79</strain>
    </source>
</reference>
<dbReference type="SUPFAM" id="SSF52540">
    <property type="entry name" value="P-loop containing nucleoside triphosphate hydrolases"/>
    <property type="match status" value="1"/>
</dbReference>
<gene>
    <name evidence="3" type="ORF">J9B83_03600</name>
</gene>
<feature type="coiled-coil region" evidence="1">
    <location>
        <begin position="959"/>
        <end position="1060"/>
    </location>
</feature>
<feature type="domain" description="AAA+ ATPase" evidence="2">
    <location>
        <begin position="29"/>
        <end position="611"/>
    </location>
</feature>
<dbReference type="InterPro" id="IPR003593">
    <property type="entry name" value="AAA+_ATPase"/>
</dbReference>
<evidence type="ECO:0000313" key="3">
    <source>
        <dbReference type="EMBL" id="MBR7888015.1"/>
    </source>
</evidence>
<organism evidence="3 4">
    <name type="scientific">Marinomonas vulgaris</name>
    <dbReference type="NCBI Taxonomy" id="2823372"/>
    <lineage>
        <taxon>Bacteria</taxon>
        <taxon>Pseudomonadati</taxon>
        <taxon>Pseudomonadota</taxon>
        <taxon>Gammaproteobacteria</taxon>
        <taxon>Oceanospirillales</taxon>
        <taxon>Oceanospirillaceae</taxon>
        <taxon>Marinomonas</taxon>
    </lineage>
</organism>
<dbReference type="SMART" id="SM00382">
    <property type="entry name" value="AAA"/>
    <property type="match status" value="1"/>
</dbReference>
<keyword evidence="1" id="KW-0175">Coiled coil</keyword>
<name>A0ABS5H962_9GAMM</name>
<dbReference type="Proteomes" id="UP000679722">
    <property type="component" value="Unassembled WGS sequence"/>
</dbReference>
<protein>
    <submittedName>
        <fullName evidence="3">AAA family ATPase</fullName>
    </submittedName>
</protein>
<dbReference type="RefSeq" id="WP_211535357.1">
    <property type="nucleotide sequence ID" value="NZ_JAGSSV010000002.1"/>
</dbReference>
<dbReference type="InterPro" id="IPR027417">
    <property type="entry name" value="P-loop_NTPase"/>
</dbReference>
<evidence type="ECO:0000259" key="2">
    <source>
        <dbReference type="SMART" id="SM00382"/>
    </source>
</evidence>
<feature type="coiled-coil region" evidence="1">
    <location>
        <begin position="371"/>
        <end position="405"/>
    </location>
</feature>
<dbReference type="PANTHER" id="PTHR32114">
    <property type="entry name" value="ABC TRANSPORTER ABCH.3"/>
    <property type="match status" value="1"/>
</dbReference>
<dbReference type="Gene3D" id="3.40.50.300">
    <property type="entry name" value="P-loop containing nucleotide triphosphate hydrolases"/>
    <property type="match status" value="2"/>
</dbReference>
<feature type="coiled-coil region" evidence="1">
    <location>
        <begin position="823"/>
        <end position="857"/>
    </location>
</feature>